<evidence type="ECO:0000313" key="14">
    <source>
        <dbReference type="Proteomes" id="UP000694621"/>
    </source>
</evidence>
<evidence type="ECO:0000256" key="4">
    <source>
        <dbReference type="ARBA" id="ARBA00022989"/>
    </source>
</evidence>
<evidence type="ECO:0000256" key="2">
    <source>
        <dbReference type="ARBA" id="ARBA00022475"/>
    </source>
</evidence>
<dbReference type="Ensembl" id="ENSAMXT00005053896.1">
    <property type="protein sequence ID" value="ENSAMXP00005049723.1"/>
    <property type="gene ID" value="ENSAMXG00005022621.1"/>
</dbReference>
<keyword evidence="7" id="KW-1015">Disulfide bond</keyword>
<dbReference type="PANTHER" id="PTHR45695:SF23">
    <property type="entry name" value="GALANIN-LIKE G-PROTEIN COUPLED RECEPTOR NPR-9"/>
    <property type="match status" value="1"/>
</dbReference>
<dbReference type="GO" id="GO:0004930">
    <property type="term" value="F:G protein-coupled receptor activity"/>
    <property type="evidence" value="ECO:0007669"/>
    <property type="project" value="UniProtKB-KW"/>
</dbReference>
<comment type="subcellular location">
    <subcellularLocation>
        <location evidence="1">Cell membrane</location>
        <topology evidence="1">Multi-pass membrane protein</topology>
    </subcellularLocation>
</comment>
<protein>
    <submittedName>
        <fullName evidence="13">KISS1 receptor</fullName>
    </submittedName>
</protein>
<evidence type="ECO:0000256" key="8">
    <source>
        <dbReference type="ARBA" id="ARBA00023170"/>
    </source>
</evidence>
<dbReference type="GO" id="GO:0005886">
    <property type="term" value="C:plasma membrane"/>
    <property type="evidence" value="ECO:0007669"/>
    <property type="project" value="UniProtKB-SubCell"/>
</dbReference>
<name>A0A8B9LB53_ASTMX</name>
<feature type="domain" description="G-protein coupled receptors family 1 profile" evidence="12">
    <location>
        <begin position="1"/>
        <end position="197"/>
    </location>
</feature>
<evidence type="ECO:0000256" key="1">
    <source>
        <dbReference type="ARBA" id="ARBA00004651"/>
    </source>
</evidence>
<dbReference type="PROSITE" id="PS50262">
    <property type="entry name" value="G_PROTEIN_RECEP_F1_2"/>
    <property type="match status" value="1"/>
</dbReference>
<keyword evidence="5" id="KW-0297">G-protein coupled receptor</keyword>
<evidence type="ECO:0000256" key="5">
    <source>
        <dbReference type="ARBA" id="ARBA00023040"/>
    </source>
</evidence>
<evidence type="ECO:0000256" key="11">
    <source>
        <dbReference type="SAM" id="Phobius"/>
    </source>
</evidence>
<feature type="transmembrane region" description="Helical" evidence="11">
    <location>
        <begin position="180"/>
        <end position="200"/>
    </location>
</feature>
<dbReference type="FunFam" id="1.20.1070.10:FF:000720">
    <property type="entry name" value="KISS1 receptor b"/>
    <property type="match status" value="1"/>
</dbReference>
<organism evidence="13 14">
    <name type="scientific">Astyanax mexicanus</name>
    <name type="common">Blind cave fish</name>
    <name type="synonym">Astyanax fasciatus mexicanus</name>
    <dbReference type="NCBI Taxonomy" id="7994"/>
    <lineage>
        <taxon>Eukaryota</taxon>
        <taxon>Metazoa</taxon>
        <taxon>Chordata</taxon>
        <taxon>Craniata</taxon>
        <taxon>Vertebrata</taxon>
        <taxon>Euteleostomi</taxon>
        <taxon>Actinopterygii</taxon>
        <taxon>Neopterygii</taxon>
        <taxon>Teleostei</taxon>
        <taxon>Ostariophysi</taxon>
        <taxon>Characiformes</taxon>
        <taxon>Characoidei</taxon>
        <taxon>Acestrorhamphidae</taxon>
        <taxon>Acestrorhamphinae</taxon>
        <taxon>Astyanax</taxon>
    </lineage>
</organism>
<dbReference type="SUPFAM" id="SSF81321">
    <property type="entry name" value="Family A G protein-coupled receptor-like"/>
    <property type="match status" value="1"/>
</dbReference>
<dbReference type="InterPro" id="IPR017452">
    <property type="entry name" value="GPCR_Rhodpsn_7TM"/>
</dbReference>
<dbReference type="Proteomes" id="UP000694621">
    <property type="component" value="Unplaced"/>
</dbReference>
<reference evidence="13" key="1">
    <citation type="submission" date="2025-08" db="UniProtKB">
        <authorList>
            <consortium name="Ensembl"/>
        </authorList>
    </citation>
    <scope>IDENTIFICATION</scope>
</reference>
<dbReference type="PANTHER" id="PTHR45695">
    <property type="entry name" value="LEUCOKININ RECEPTOR-RELATED"/>
    <property type="match status" value="1"/>
</dbReference>
<proteinExistence type="predicted"/>
<keyword evidence="9" id="KW-0325">Glycoprotein</keyword>
<feature type="transmembrane region" description="Helical" evidence="11">
    <location>
        <begin position="35"/>
        <end position="57"/>
    </location>
</feature>
<dbReference type="Gene3D" id="1.20.1070.10">
    <property type="entry name" value="Rhodopsin 7-helix transmembrane proteins"/>
    <property type="match status" value="1"/>
</dbReference>
<keyword evidence="6 11" id="KW-0472">Membrane</keyword>
<evidence type="ECO:0000256" key="10">
    <source>
        <dbReference type="ARBA" id="ARBA00023224"/>
    </source>
</evidence>
<dbReference type="Pfam" id="PF00001">
    <property type="entry name" value="7tm_1"/>
    <property type="match status" value="1"/>
</dbReference>
<evidence type="ECO:0000256" key="7">
    <source>
        <dbReference type="ARBA" id="ARBA00023157"/>
    </source>
</evidence>
<keyword evidence="10" id="KW-0807">Transducer</keyword>
<dbReference type="PRINTS" id="PR00237">
    <property type="entry name" value="GPCRRHODOPSN"/>
</dbReference>
<sequence length="238" mass="27481">MSAQATCMTLTVMSVDRWYVTLYPLRSLQCRTLRVATTVSLGIWIGSFLVSVPVPLYTQTLAGDWHGPQVFCTEIFPTAMHKKGFILYNFLAVYMLPLVTICVCYMSMLYQMGRPAVEPVESNYQVQTEQSAAVRAKVSRMVLVIVLLFVFCWGPIQLFIMVQAFSPHFRQDYYTYKVKIWAHCMSYSNSCINPIVYAFMGANFRKAFKRTFHCRFRQRISVTQQLNVNANTEMHYVS</sequence>
<feature type="transmembrane region" description="Helical" evidence="11">
    <location>
        <begin position="141"/>
        <end position="160"/>
    </location>
</feature>
<evidence type="ECO:0000256" key="6">
    <source>
        <dbReference type="ARBA" id="ARBA00023136"/>
    </source>
</evidence>
<dbReference type="InterPro" id="IPR000276">
    <property type="entry name" value="GPCR_Rhodpsn"/>
</dbReference>
<keyword evidence="2" id="KW-1003">Cell membrane</keyword>
<dbReference type="PRINTS" id="PR01728">
    <property type="entry name" value="KISS1RECEPTR"/>
</dbReference>
<feature type="transmembrane region" description="Helical" evidence="11">
    <location>
        <begin position="85"/>
        <end position="106"/>
    </location>
</feature>
<evidence type="ECO:0000256" key="9">
    <source>
        <dbReference type="ARBA" id="ARBA00023180"/>
    </source>
</evidence>
<evidence type="ECO:0000259" key="12">
    <source>
        <dbReference type="PROSITE" id="PS50262"/>
    </source>
</evidence>
<keyword evidence="8" id="KW-0675">Receptor</keyword>
<evidence type="ECO:0000313" key="13">
    <source>
        <dbReference type="Ensembl" id="ENSAMXP00005049723.1"/>
    </source>
</evidence>
<evidence type="ECO:0000256" key="3">
    <source>
        <dbReference type="ARBA" id="ARBA00022692"/>
    </source>
</evidence>
<keyword evidence="4 11" id="KW-1133">Transmembrane helix</keyword>
<accession>A0A8B9LB53</accession>
<dbReference type="AlphaFoldDB" id="A0A8B9LB53"/>
<dbReference type="InterPro" id="IPR008103">
    <property type="entry name" value="KiSS_1_rcpt"/>
</dbReference>
<keyword evidence="3 11" id="KW-0812">Transmembrane</keyword>